<keyword evidence="3" id="KW-1185">Reference proteome</keyword>
<dbReference type="SUPFAM" id="SSF55729">
    <property type="entry name" value="Acyl-CoA N-acyltransferases (Nat)"/>
    <property type="match status" value="1"/>
</dbReference>
<dbReference type="RefSeq" id="XP_056508719.1">
    <property type="nucleotide sequence ID" value="XM_056658426.1"/>
</dbReference>
<dbReference type="Proteomes" id="UP001141434">
    <property type="component" value="Unassembled WGS sequence"/>
</dbReference>
<comment type="caution">
    <text evidence="2">The sequence shown here is derived from an EMBL/GenBank/DDBJ whole genome shotgun (WGS) entry which is preliminary data.</text>
</comment>
<dbReference type="PANTHER" id="PTHR43792">
    <property type="entry name" value="GNAT FAMILY, PUTATIVE (AFU_ORTHOLOGUE AFUA_3G00765)-RELATED-RELATED"/>
    <property type="match status" value="1"/>
</dbReference>
<dbReference type="GeneID" id="81397595"/>
<dbReference type="GO" id="GO:0016747">
    <property type="term" value="F:acyltransferase activity, transferring groups other than amino-acyl groups"/>
    <property type="evidence" value="ECO:0007669"/>
    <property type="project" value="InterPro"/>
</dbReference>
<gene>
    <name evidence="2" type="ORF">NUU61_007901</name>
</gene>
<sequence length="207" mass="23209">MSTRKKESLYLEQATTVIIPANLETLRTQRLVLRPLEMTDAPSIFDYRCRQDVADWLWPKIPHKDIKETEAVIASKTFQTLDASGALGRKFIFAIIPANDPNQRVIGAAGINALVPGPSIGYGIHPEFWGYGYATEAVQALVDAWWKLPRELPEQSRAAETEKLYSACNKANAGSTKVLLKTGFKIYEEISVEDDVVALFEQERPRN</sequence>
<evidence type="ECO:0000259" key="1">
    <source>
        <dbReference type="Pfam" id="PF13302"/>
    </source>
</evidence>
<dbReference type="AlphaFoldDB" id="A0A9W9JYG0"/>
<dbReference type="OrthoDB" id="4072826at2759"/>
<dbReference type="Gene3D" id="3.40.630.30">
    <property type="match status" value="1"/>
</dbReference>
<accession>A0A9W9JYG0</accession>
<proteinExistence type="predicted"/>
<dbReference type="EMBL" id="JAPMSZ010000010">
    <property type="protein sequence ID" value="KAJ5086594.1"/>
    <property type="molecule type" value="Genomic_DNA"/>
</dbReference>
<evidence type="ECO:0000313" key="3">
    <source>
        <dbReference type="Proteomes" id="UP001141434"/>
    </source>
</evidence>
<dbReference type="Pfam" id="PF13302">
    <property type="entry name" value="Acetyltransf_3"/>
    <property type="match status" value="1"/>
</dbReference>
<reference evidence="2" key="2">
    <citation type="journal article" date="2023" name="IMA Fungus">
        <title>Comparative genomic study of the Penicillium genus elucidates a diverse pangenome and 15 lateral gene transfer events.</title>
        <authorList>
            <person name="Petersen C."/>
            <person name="Sorensen T."/>
            <person name="Nielsen M.R."/>
            <person name="Sondergaard T.E."/>
            <person name="Sorensen J.L."/>
            <person name="Fitzpatrick D.A."/>
            <person name="Frisvad J.C."/>
            <person name="Nielsen K.L."/>
        </authorList>
    </citation>
    <scope>NUCLEOTIDE SEQUENCE</scope>
    <source>
        <strain evidence="2">IBT 34128</strain>
    </source>
</reference>
<feature type="domain" description="N-acetyltransferase" evidence="1">
    <location>
        <begin position="30"/>
        <end position="185"/>
    </location>
</feature>
<protein>
    <submittedName>
        <fullName evidence="2">Acyl-CoA N-acyltransferase</fullName>
    </submittedName>
</protein>
<dbReference type="InterPro" id="IPR016181">
    <property type="entry name" value="Acyl_CoA_acyltransferase"/>
</dbReference>
<name>A0A9W9JYG0_9EURO</name>
<dbReference type="PANTHER" id="PTHR43792:SF1">
    <property type="entry name" value="N-ACETYLTRANSFERASE DOMAIN-CONTAINING PROTEIN"/>
    <property type="match status" value="1"/>
</dbReference>
<organism evidence="2 3">
    <name type="scientific">Penicillium alfredii</name>
    <dbReference type="NCBI Taxonomy" id="1506179"/>
    <lineage>
        <taxon>Eukaryota</taxon>
        <taxon>Fungi</taxon>
        <taxon>Dikarya</taxon>
        <taxon>Ascomycota</taxon>
        <taxon>Pezizomycotina</taxon>
        <taxon>Eurotiomycetes</taxon>
        <taxon>Eurotiomycetidae</taxon>
        <taxon>Eurotiales</taxon>
        <taxon>Aspergillaceae</taxon>
        <taxon>Penicillium</taxon>
    </lineage>
</organism>
<evidence type="ECO:0000313" key="2">
    <source>
        <dbReference type="EMBL" id="KAJ5086594.1"/>
    </source>
</evidence>
<dbReference type="InterPro" id="IPR000182">
    <property type="entry name" value="GNAT_dom"/>
</dbReference>
<dbReference type="InterPro" id="IPR051531">
    <property type="entry name" value="N-acetyltransferase"/>
</dbReference>
<reference evidence="2" key="1">
    <citation type="submission" date="2022-11" db="EMBL/GenBank/DDBJ databases">
        <authorList>
            <person name="Petersen C."/>
        </authorList>
    </citation>
    <scope>NUCLEOTIDE SEQUENCE</scope>
    <source>
        <strain evidence="2">IBT 34128</strain>
    </source>
</reference>